<feature type="region of interest" description="Disordered" evidence="1">
    <location>
        <begin position="55"/>
        <end position="95"/>
    </location>
</feature>
<gene>
    <name evidence="3" type="primary">swrB</name>
    <name evidence="3" type="ORF">OSO01_12140</name>
</gene>
<feature type="compositionally biased region" description="Basic and acidic residues" evidence="1">
    <location>
        <begin position="59"/>
        <end position="89"/>
    </location>
</feature>
<keyword evidence="4" id="KW-1185">Reference proteome</keyword>
<organism evidence="3 4">
    <name type="scientific">Oceanobacillus sojae</name>
    <dbReference type="NCBI Taxonomy" id="582851"/>
    <lineage>
        <taxon>Bacteria</taxon>
        <taxon>Bacillati</taxon>
        <taxon>Bacillota</taxon>
        <taxon>Bacilli</taxon>
        <taxon>Bacillales</taxon>
        <taxon>Bacillaceae</taxon>
        <taxon>Oceanobacillus</taxon>
    </lineage>
</organism>
<feature type="transmembrane region" description="Helical" evidence="2">
    <location>
        <begin position="6"/>
        <end position="24"/>
    </location>
</feature>
<dbReference type="AlphaFoldDB" id="A0A511ZGB8"/>
<protein>
    <submittedName>
        <fullName evidence="3">Swarming motility protein SwrB</fullName>
    </submittedName>
</protein>
<dbReference type="Pfam" id="PF19610">
    <property type="entry name" value="DUF6115"/>
    <property type="match status" value="1"/>
</dbReference>
<name>A0A511ZGB8_9BACI</name>
<evidence type="ECO:0000256" key="2">
    <source>
        <dbReference type="SAM" id="Phobius"/>
    </source>
</evidence>
<proteinExistence type="predicted"/>
<evidence type="ECO:0000313" key="3">
    <source>
        <dbReference type="EMBL" id="GEN86475.1"/>
    </source>
</evidence>
<dbReference type="STRING" id="582851.GCA_900162665_00414"/>
<keyword evidence="2" id="KW-0472">Membrane</keyword>
<evidence type="ECO:0000313" key="4">
    <source>
        <dbReference type="Proteomes" id="UP000321558"/>
    </source>
</evidence>
<reference evidence="3 4" key="1">
    <citation type="submission" date="2019-07" db="EMBL/GenBank/DDBJ databases">
        <title>Whole genome shotgun sequence of Oceanobacillus sojae NBRC 105379.</title>
        <authorList>
            <person name="Hosoyama A."/>
            <person name="Uohara A."/>
            <person name="Ohji S."/>
            <person name="Ichikawa N."/>
        </authorList>
    </citation>
    <scope>NUCLEOTIDE SEQUENCE [LARGE SCALE GENOMIC DNA]</scope>
    <source>
        <strain evidence="3 4">NBRC 105379</strain>
    </source>
</reference>
<keyword evidence="2" id="KW-1133">Transmembrane helix</keyword>
<dbReference type="EMBL" id="BJYM01000004">
    <property type="protein sequence ID" value="GEN86475.1"/>
    <property type="molecule type" value="Genomic_DNA"/>
</dbReference>
<comment type="caution">
    <text evidence="3">The sequence shown here is derived from an EMBL/GenBank/DDBJ whole genome shotgun (WGS) entry which is preliminary data.</text>
</comment>
<accession>A0A511ZGB8</accession>
<dbReference type="OrthoDB" id="1708317at2"/>
<dbReference type="RefSeq" id="WP_147209527.1">
    <property type="nucleotide sequence ID" value="NZ_BJYM01000004.1"/>
</dbReference>
<dbReference type="Proteomes" id="UP000321558">
    <property type="component" value="Unassembled WGS sequence"/>
</dbReference>
<dbReference type="InterPro" id="IPR046118">
    <property type="entry name" value="DUF6115"/>
</dbReference>
<evidence type="ECO:0000256" key="1">
    <source>
        <dbReference type="SAM" id="MobiDB-lite"/>
    </source>
</evidence>
<keyword evidence="2" id="KW-0812">Transmembrane</keyword>
<sequence length="154" mass="17750">MSTLLWMISFLLHGISILAIYLLLKDRQNAGGNKQTEKILKETLEEIQRENRTLQNLLVEEKQPDKKPFNNEKVKPESLKPQIENKENDAQSEMEWPDIEIPQSAAYQDEVETSLEAKVLQLHTNGETIDDIAKKLNCGKTEAEIIIKMYQKKS</sequence>